<organism evidence="14 15">
    <name type="scientific">Apophysomyces ossiformis</name>
    <dbReference type="NCBI Taxonomy" id="679940"/>
    <lineage>
        <taxon>Eukaryota</taxon>
        <taxon>Fungi</taxon>
        <taxon>Fungi incertae sedis</taxon>
        <taxon>Mucoromycota</taxon>
        <taxon>Mucoromycotina</taxon>
        <taxon>Mucoromycetes</taxon>
        <taxon>Mucorales</taxon>
        <taxon>Mucorineae</taxon>
        <taxon>Mucoraceae</taxon>
        <taxon>Apophysomyces</taxon>
    </lineage>
</organism>
<dbReference type="Pfam" id="PF00026">
    <property type="entry name" value="Asp"/>
    <property type="match status" value="1"/>
</dbReference>
<dbReference type="InterPro" id="IPR001969">
    <property type="entry name" value="Aspartic_peptidase_AS"/>
</dbReference>
<dbReference type="InterPro" id="IPR001461">
    <property type="entry name" value="Aspartic_peptidase_A1"/>
</dbReference>
<feature type="disulfide bond" evidence="10">
    <location>
        <begin position="99"/>
        <end position="104"/>
    </location>
</feature>
<protein>
    <recommendedName>
        <fullName evidence="3">rhizopuspepsin</fullName>
        <ecNumber evidence="3">3.4.23.21</ecNumber>
    </recommendedName>
</protein>
<dbReference type="Proteomes" id="UP000605846">
    <property type="component" value="Unassembled WGS sequence"/>
</dbReference>
<dbReference type="PANTHER" id="PTHR47966:SF65">
    <property type="entry name" value="ASPARTIC-TYPE ENDOPEPTIDASE"/>
    <property type="match status" value="1"/>
</dbReference>
<evidence type="ECO:0000256" key="12">
    <source>
        <dbReference type="SAM" id="SignalP"/>
    </source>
</evidence>
<comment type="similarity">
    <text evidence="2 11">Belongs to the peptidase A1 family.</text>
</comment>
<dbReference type="Gene3D" id="2.40.70.10">
    <property type="entry name" value="Acid Proteases"/>
    <property type="match status" value="2"/>
</dbReference>
<evidence type="ECO:0000259" key="13">
    <source>
        <dbReference type="PROSITE" id="PS51767"/>
    </source>
</evidence>
<keyword evidence="4 11" id="KW-0645">Protease</keyword>
<evidence type="ECO:0000256" key="9">
    <source>
        <dbReference type="ARBA" id="ARBA00023157"/>
    </source>
</evidence>
<keyword evidence="15" id="KW-1185">Reference proteome</keyword>
<evidence type="ECO:0000256" key="3">
    <source>
        <dbReference type="ARBA" id="ARBA00013205"/>
    </source>
</evidence>
<dbReference type="SUPFAM" id="SSF50630">
    <property type="entry name" value="Acid proteases"/>
    <property type="match status" value="1"/>
</dbReference>
<evidence type="ECO:0000256" key="6">
    <source>
        <dbReference type="ARBA" id="ARBA00022750"/>
    </source>
</evidence>
<evidence type="ECO:0000256" key="10">
    <source>
        <dbReference type="PIRSR" id="PIRSR601461-2"/>
    </source>
</evidence>
<dbReference type="PROSITE" id="PS00141">
    <property type="entry name" value="ASP_PROTEASE"/>
    <property type="match status" value="1"/>
</dbReference>
<evidence type="ECO:0000256" key="4">
    <source>
        <dbReference type="ARBA" id="ARBA00022670"/>
    </source>
</evidence>
<feature type="signal peptide" evidence="12">
    <location>
        <begin position="1"/>
        <end position="17"/>
    </location>
</feature>
<accession>A0A8H7BLZ2</accession>
<dbReference type="FunFam" id="2.40.70.10:FF:000008">
    <property type="entry name" value="Cathepsin D"/>
    <property type="match status" value="1"/>
</dbReference>
<evidence type="ECO:0000256" key="11">
    <source>
        <dbReference type="RuleBase" id="RU000454"/>
    </source>
</evidence>
<evidence type="ECO:0000313" key="14">
    <source>
        <dbReference type="EMBL" id="KAF7721970.1"/>
    </source>
</evidence>
<dbReference type="GO" id="GO:0004190">
    <property type="term" value="F:aspartic-type endopeptidase activity"/>
    <property type="evidence" value="ECO:0007669"/>
    <property type="project" value="UniProtKB-KW"/>
</dbReference>
<keyword evidence="9 10" id="KW-1015">Disulfide bond</keyword>
<name>A0A8H7BLZ2_9FUNG</name>
<dbReference type="InterPro" id="IPR033121">
    <property type="entry name" value="PEPTIDASE_A1"/>
</dbReference>
<keyword evidence="8" id="KW-0865">Zymogen</keyword>
<gene>
    <name evidence="14" type="ORF">EC973_003883</name>
</gene>
<dbReference type="EMBL" id="JABAYA010000221">
    <property type="protein sequence ID" value="KAF7721970.1"/>
    <property type="molecule type" value="Genomic_DNA"/>
</dbReference>
<keyword evidence="7 11" id="KW-0378">Hydrolase</keyword>
<keyword evidence="5 12" id="KW-0732">Signal</keyword>
<evidence type="ECO:0000256" key="8">
    <source>
        <dbReference type="ARBA" id="ARBA00023145"/>
    </source>
</evidence>
<dbReference type="PRINTS" id="PR00792">
    <property type="entry name" value="PEPSIN"/>
</dbReference>
<dbReference type="GO" id="GO:0006508">
    <property type="term" value="P:proteolysis"/>
    <property type="evidence" value="ECO:0007669"/>
    <property type="project" value="UniProtKB-KW"/>
</dbReference>
<dbReference type="CDD" id="cd05471">
    <property type="entry name" value="pepsin_like"/>
    <property type="match status" value="1"/>
</dbReference>
<evidence type="ECO:0000256" key="2">
    <source>
        <dbReference type="ARBA" id="ARBA00007447"/>
    </source>
</evidence>
<feature type="domain" description="Peptidase A1" evidence="13">
    <location>
        <begin position="68"/>
        <end position="433"/>
    </location>
</feature>
<proteinExistence type="inferred from homology"/>
<dbReference type="PROSITE" id="PS51767">
    <property type="entry name" value="PEPTIDASE_A1"/>
    <property type="match status" value="1"/>
</dbReference>
<dbReference type="AlphaFoldDB" id="A0A8H7BLZ2"/>
<comment type="caution">
    <text evidence="14">The sequence shown here is derived from an EMBL/GenBank/DDBJ whole genome shotgun (WGS) entry which is preliminary data.</text>
</comment>
<dbReference type="OrthoDB" id="771136at2759"/>
<sequence>MHAIPFILLLGVLGSFAADDAPLLRPDASSLIRAPIYPRSHPARTHQFGLDGSNVHNTSLLNYLTTQYHIELGIGTPRQNFTLVVDTGSSDLWVPCAECPISACSNSRFAPDKSTTFKTLNQPFSVVYGSGNVSRGYYVMDSVHVAGLTVPNQQFGLAAMTHGIITVNGKSDSELARNTLDNDGVLGLGYPALTGAAALNHTPYNSLVFNMVSQGLISSPEFSIYMINNVSEHWDAEIIFGGVDQRKFLGNISYVPVVPAIDGQMNYKYWSVYGQGFRVRQPNGSTPDFRFNAPKEFILNTGSSLTYVPTELAEALVNAVVGPGNFHYDPQNGVYVIDCQEAYKNKAVLEIHLPPSDQIVDHPIKLTMRGSTLWISTEILPLEQSNHCVFAIAPSGEPSTNSTLRRDKYILGLSVLRGAYLAFDIGQNRVGFAMAIGSETIVEGLPIHRNHAPFAHHSSFVVSTVGILCTLAMVLF</sequence>
<keyword evidence="6 11" id="KW-0064">Aspartyl protease</keyword>
<dbReference type="InterPro" id="IPR021109">
    <property type="entry name" value="Peptidase_aspartic_dom_sf"/>
</dbReference>
<evidence type="ECO:0000256" key="7">
    <source>
        <dbReference type="ARBA" id="ARBA00022801"/>
    </source>
</evidence>
<dbReference type="PANTHER" id="PTHR47966">
    <property type="entry name" value="BETA-SITE APP-CLEAVING ENZYME, ISOFORM A-RELATED"/>
    <property type="match status" value="1"/>
</dbReference>
<evidence type="ECO:0000256" key="1">
    <source>
        <dbReference type="ARBA" id="ARBA00001130"/>
    </source>
</evidence>
<comment type="catalytic activity">
    <reaction evidence="1">
        <text>Hydrolysis of proteins with broad specificity similar to that of pepsin A, preferring hydrophobic residues at P1 and P1'. Clots milk and activates trypsinogen. Does not cleave 4-Gln-|-His-5, but does cleave 10-His-|-Leu-11 and 12-Val-|-Glu-13 in B chain of insulin.</text>
        <dbReference type="EC" id="3.4.23.21"/>
    </reaction>
</comment>
<reference evidence="14" key="1">
    <citation type="submission" date="2020-01" db="EMBL/GenBank/DDBJ databases">
        <title>Genome Sequencing of Three Apophysomyces-Like Fungal Strains Confirms a Novel Fungal Genus in the Mucoromycota with divergent Burkholderia-like Endosymbiotic Bacteria.</title>
        <authorList>
            <person name="Stajich J.E."/>
            <person name="Macias A.M."/>
            <person name="Carter-House D."/>
            <person name="Lovett B."/>
            <person name="Kasson L.R."/>
            <person name="Berry K."/>
            <person name="Grigoriev I."/>
            <person name="Chang Y."/>
            <person name="Spatafora J."/>
            <person name="Kasson M.T."/>
        </authorList>
    </citation>
    <scope>NUCLEOTIDE SEQUENCE</scope>
    <source>
        <strain evidence="14">NRRL A-21654</strain>
    </source>
</reference>
<dbReference type="EC" id="3.4.23.21" evidence="3"/>
<dbReference type="InterPro" id="IPR034164">
    <property type="entry name" value="Pepsin-like_dom"/>
</dbReference>
<evidence type="ECO:0000256" key="5">
    <source>
        <dbReference type="ARBA" id="ARBA00022729"/>
    </source>
</evidence>
<evidence type="ECO:0000313" key="15">
    <source>
        <dbReference type="Proteomes" id="UP000605846"/>
    </source>
</evidence>
<feature type="chain" id="PRO_5034254986" description="rhizopuspepsin" evidence="12">
    <location>
        <begin position="18"/>
        <end position="476"/>
    </location>
</feature>